<name>A0ABX8V3V6_9FLAO</name>
<dbReference type="InterPro" id="IPR001296">
    <property type="entry name" value="Glyco_trans_1"/>
</dbReference>
<dbReference type="PANTHER" id="PTHR12526">
    <property type="entry name" value="GLYCOSYLTRANSFERASE"/>
    <property type="match status" value="1"/>
</dbReference>
<evidence type="ECO:0000313" key="2">
    <source>
        <dbReference type="EMBL" id="QYJ67490.1"/>
    </source>
</evidence>
<proteinExistence type="predicted"/>
<protein>
    <submittedName>
        <fullName evidence="2">Glycosyltransferase family 4 protein</fullName>
    </submittedName>
</protein>
<reference evidence="2 3" key="1">
    <citation type="submission" date="2021-07" db="EMBL/GenBank/DDBJ databases">
        <title>Flavobacterium WSW3-B6 sp.nov, isolated from seaweed.</title>
        <authorList>
            <person name="Muhammad N."/>
            <person name="Ho H."/>
            <person name="Lee Y.-J."/>
            <person name="Nguyen T."/>
            <person name="Ho J."/>
            <person name="Kim S.-G."/>
        </authorList>
    </citation>
    <scope>NUCLEOTIDE SEQUENCE [LARGE SCALE GENOMIC DNA]</scope>
    <source>
        <strain evidence="2 3">WSW3-B6</strain>
    </source>
</reference>
<dbReference type="EMBL" id="CP080429">
    <property type="protein sequence ID" value="QYJ67490.1"/>
    <property type="molecule type" value="Genomic_DNA"/>
</dbReference>
<dbReference type="SUPFAM" id="SSF53756">
    <property type="entry name" value="UDP-Glycosyltransferase/glycogen phosphorylase"/>
    <property type="match status" value="1"/>
</dbReference>
<evidence type="ECO:0000259" key="1">
    <source>
        <dbReference type="Pfam" id="PF00534"/>
    </source>
</evidence>
<gene>
    <name evidence="2" type="ORF">K1I41_07960</name>
</gene>
<keyword evidence="3" id="KW-1185">Reference proteome</keyword>
<dbReference type="Proteomes" id="UP000825381">
    <property type="component" value="Chromosome"/>
</dbReference>
<organism evidence="2 3">
    <name type="scientific">Flavobacterium litorale</name>
    <dbReference type="NCBI Taxonomy" id="2856519"/>
    <lineage>
        <taxon>Bacteria</taxon>
        <taxon>Pseudomonadati</taxon>
        <taxon>Bacteroidota</taxon>
        <taxon>Flavobacteriia</taxon>
        <taxon>Flavobacteriales</taxon>
        <taxon>Flavobacteriaceae</taxon>
        <taxon>Flavobacterium</taxon>
    </lineage>
</organism>
<sequence>MRLVYITNTISGAGGIQRILAIKANYLVAHKNYDVTIIVTNAKTEEPIRYNFHSDIKIFTITPNRSLLSYYSSYKKLIKSTLKALNPNIIVMCDNGLKSFLLPKFIKHQYPVVYEMHVSKQIILSSYGIFKGLVSKYMQHYASRYDKFVVLTNSGLKEWKLNNANVIPNPTWIVNPSVSNLHNKIAVALGRQVREKGYDRMLQAWKIVVDKHPDWTLKIYGDSNTDYDISKITEELNITKNVLFCEPNTNVEAVFEAASINLLASRYEGFGMVLLEAAACGVPSVAFDCPVGPKNIITDGKDGLLITDGDIEAFASAVEKLIQDEELRIEMGKNAIQKAKQFAIAPIMEQWDTLFKSLVKN</sequence>
<dbReference type="Gene3D" id="3.40.50.2000">
    <property type="entry name" value="Glycogen Phosphorylase B"/>
    <property type="match status" value="2"/>
</dbReference>
<dbReference type="CDD" id="cd03820">
    <property type="entry name" value="GT4_AmsD-like"/>
    <property type="match status" value="1"/>
</dbReference>
<dbReference type="Pfam" id="PF00534">
    <property type="entry name" value="Glycos_transf_1"/>
    <property type="match status" value="1"/>
</dbReference>
<feature type="domain" description="Glycosyl transferase family 1" evidence="1">
    <location>
        <begin position="179"/>
        <end position="337"/>
    </location>
</feature>
<dbReference type="RefSeq" id="WP_220639835.1">
    <property type="nucleotide sequence ID" value="NZ_CP080429.1"/>
</dbReference>
<dbReference type="PANTHER" id="PTHR12526:SF630">
    <property type="entry name" value="GLYCOSYLTRANSFERASE"/>
    <property type="match status" value="1"/>
</dbReference>
<accession>A0ABX8V3V6</accession>
<evidence type="ECO:0000313" key="3">
    <source>
        <dbReference type="Proteomes" id="UP000825381"/>
    </source>
</evidence>